<dbReference type="GO" id="GO:0016787">
    <property type="term" value="F:hydrolase activity"/>
    <property type="evidence" value="ECO:0007669"/>
    <property type="project" value="UniProtKB-KW"/>
</dbReference>
<dbReference type="SUPFAM" id="SSF53474">
    <property type="entry name" value="alpha/beta-Hydrolases"/>
    <property type="match status" value="1"/>
</dbReference>
<organism evidence="5 6">
    <name type="scientific">Phytophthora oleae</name>
    <dbReference type="NCBI Taxonomy" id="2107226"/>
    <lineage>
        <taxon>Eukaryota</taxon>
        <taxon>Sar</taxon>
        <taxon>Stramenopiles</taxon>
        <taxon>Oomycota</taxon>
        <taxon>Peronosporomycetes</taxon>
        <taxon>Peronosporales</taxon>
        <taxon>Peronosporaceae</taxon>
        <taxon>Phytophthora</taxon>
    </lineage>
</organism>
<dbReference type="InterPro" id="IPR013094">
    <property type="entry name" value="AB_hydrolase_3"/>
</dbReference>
<dbReference type="PROSITE" id="PS01174">
    <property type="entry name" value="LIPASE_GDXG_SER"/>
    <property type="match status" value="1"/>
</dbReference>
<comment type="similarity">
    <text evidence="1">Belongs to the 'GDXG' lipolytic enzyme family.</text>
</comment>
<dbReference type="Proteomes" id="UP001632037">
    <property type="component" value="Unassembled WGS sequence"/>
</dbReference>
<feature type="active site" evidence="3">
    <location>
        <position position="267"/>
    </location>
</feature>
<evidence type="ECO:0000256" key="1">
    <source>
        <dbReference type="ARBA" id="ARBA00010515"/>
    </source>
</evidence>
<dbReference type="EMBL" id="JBIMZQ010000021">
    <property type="protein sequence ID" value="KAL3665112.1"/>
    <property type="molecule type" value="Genomic_DNA"/>
</dbReference>
<accession>A0ABD3FFD7</accession>
<gene>
    <name evidence="5" type="ORF">V7S43_009744</name>
</gene>
<sequence length="424" mass="47548">MNTAQPRSGRGGICVKTSFVVGLTRPFEAGKDDRHGDSVEFASWRHRGGVCSDWTPGLSGVCRSPWEAVSLTAKVSAAVCWTVVRFVRRGFHPEFPKWTLQFELLRAVIRTINDLYGDRMVKDVRHARVIRTQSEAVGTLLGWFYCQWYGRRMETVEFNGLEHLWILPKDSYKNDTKRLVVMYVHGGAFSLLSPRFYSFFGISLGAAMEREFAVRNKDARVDIFLATYHKTPEVCFPTQPKEIVAMYEYLLDHEGLSSDQVILAGDSAGGGLVMSALLRLRDVHKPNRLPLAGIVSSPFVDMSESIDPASAHNCILTRSIAKAVRVVYHPTCSDRATWADASAVHCDLRGLPPVFIQAATLDYLYQDSVRLAEKAKADGVEGWEMDVNEGVSHVFSLFPSWILPYSNVGVQKMAEFAVRKFLKE</sequence>
<reference evidence="5 6" key="1">
    <citation type="submission" date="2024-09" db="EMBL/GenBank/DDBJ databases">
        <title>Genome sequencing and assembly of Phytophthora oleae, isolate VK10A, causative agent of rot of olive drupes.</title>
        <authorList>
            <person name="Conti Taguali S."/>
            <person name="Riolo M."/>
            <person name="La Spada F."/>
            <person name="Cacciola S.O."/>
            <person name="Dionisio G."/>
        </authorList>
    </citation>
    <scope>NUCLEOTIDE SEQUENCE [LARGE SCALE GENOMIC DNA]</scope>
    <source>
        <strain evidence="5 6">VK10A</strain>
    </source>
</reference>
<keyword evidence="6" id="KW-1185">Reference proteome</keyword>
<dbReference type="InterPro" id="IPR033140">
    <property type="entry name" value="Lipase_GDXG_put_SER_AS"/>
</dbReference>
<evidence type="ECO:0000313" key="6">
    <source>
        <dbReference type="Proteomes" id="UP001632037"/>
    </source>
</evidence>
<dbReference type="InterPro" id="IPR050300">
    <property type="entry name" value="GDXG_lipolytic_enzyme"/>
</dbReference>
<dbReference type="PANTHER" id="PTHR48081">
    <property type="entry name" value="AB HYDROLASE SUPERFAMILY PROTEIN C4A8.06C"/>
    <property type="match status" value="1"/>
</dbReference>
<evidence type="ECO:0000259" key="4">
    <source>
        <dbReference type="Pfam" id="PF07859"/>
    </source>
</evidence>
<feature type="domain" description="Alpha/beta hydrolase fold-3" evidence="4">
    <location>
        <begin position="181"/>
        <end position="395"/>
    </location>
</feature>
<protein>
    <recommendedName>
        <fullName evidence="4">Alpha/beta hydrolase fold-3 domain-containing protein</fullName>
    </recommendedName>
</protein>
<proteinExistence type="inferred from homology"/>
<keyword evidence="2" id="KW-0378">Hydrolase</keyword>
<name>A0ABD3FFD7_9STRA</name>
<comment type="caution">
    <text evidence="5">The sequence shown here is derived from an EMBL/GenBank/DDBJ whole genome shotgun (WGS) entry which is preliminary data.</text>
</comment>
<evidence type="ECO:0000256" key="3">
    <source>
        <dbReference type="PROSITE-ProRule" id="PRU10038"/>
    </source>
</evidence>
<dbReference type="AlphaFoldDB" id="A0ABD3FFD7"/>
<dbReference type="PANTHER" id="PTHR48081:SF8">
    <property type="entry name" value="ALPHA_BETA HYDROLASE FOLD-3 DOMAIN-CONTAINING PROTEIN-RELATED"/>
    <property type="match status" value="1"/>
</dbReference>
<dbReference type="Pfam" id="PF07859">
    <property type="entry name" value="Abhydrolase_3"/>
    <property type="match status" value="1"/>
</dbReference>
<evidence type="ECO:0000256" key="2">
    <source>
        <dbReference type="ARBA" id="ARBA00022801"/>
    </source>
</evidence>
<dbReference type="InterPro" id="IPR029058">
    <property type="entry name" value="AB_hydrolase_fold"/>
</dbReference>
<evidence type="ECO:0000313" key="5">
    <source>
        <dbReference type="EMBL" id="KAL3665112.1"/>
    </source>
</evidence>
<dbReference type="Gene3D" id="3.40.50.1820">
    <property type="entry name" value="alpha/beta hydrolase"/>
    <property type="match status" value="1"/>
</dbReference>